<comment type="caution">
    <text evidence="1">The sequence shown here is derived from an EMBL/GenBank/DDBJ whole genome shotgun (WGS) entry which is preliminary data.</text>
</comment>
<organism evidence="1 2">
    <name type="scientific">Portunus trituberculatus</name>
    <name type="common">Swimming crab</name>
    <name type="synonym">Neptunus trituberculatus</name>
    <dbReference type="NCBI Taxonomy" id="210409"/>
    <lineage>
        <taxon>Eukaryota</taxon>
        <taxon>Metazoa</taxon>
        <taxon>Ecdysozoa</taxon>
        <taxon>Arthropoda</taxon>
        <taxon>Crustacea</taxon>
        <taxon>Multicrustacea</taxon>
        <taxon>Malacostraca</taxon>
        <taxon>Eumalacostraca</taxon>
        <taxon>Eucarida</taxon>
        <taxon>Decapoda</taxon>
        <taxon>Pleocyemata</taxon>
        <taxon>Brachyura</taxon>
        <taxon>Eubrachyura</taxon>
        <taxon>Portunoidea</taxon>
        <taxon>Portunidae</taxon>
        <taxon>Portuninae</taxon>
        <taxon>Portunus</taxon>
    </lineage>
</organism>
<evidence type="ECO:0000313" key="2">
    <source>
        <dbReference type="Proteomes" id="UP000324222"/>
    </source>
</evidence>
<name>A0A5B7J839_PORTR</name>
<protein>
    <submittedName>
        <fullName evidence="1">Uncharacterized protein</fullName>
    </submittedName>
</protein>
<sequence>MLSTLVINLREAFITVSLPVSKPSADWSITVNTAIAIYLSRALLLLLKGVLEVSPSLYISHQGVAMVLTKGCAPGPLLLTLWDFHGLTITYLLYNVKIRHHRNNEMK</sequence>
<dbReference type="Proteomes" id="UP000324222">
    <property type="component" value="Unassembled WGS sequence"/>
</dbReference>
<reference evidence="1 2" key="1">
    <citation type="submission" date="2019-05" db="EMBL/GenBank/DDBJ databases">
        <title>Another draft genome of Portunus trituberculatus and its Hox gene families provides insights of decapod evolution.</title>
        <authorList>
            <person name="Jeong J.-H."/>
            <person name="Song I."/>
            <person name="Kim S."/>
            <person name="Choi T."/>
            <person name="Kim D."/>
            <person name="Ryu S."/>
            <person name="Kim W."/>
        </authorList>
    </citation>
    <scope>NUCLEOTIDE SEQUENCE [LARGE SCALE GENOMIC DNA]</scope>
    <source>
        <tissue evidence="1">Muscle</tissue>
    </source>
</reference>
<evidence type="ECO:0000313" key="1">
    <source>
        <dbReference type="EMBL" id="MPC94031.1"/>
    </source>
</evidence>
<dbReference type="EMBL" id="VSRR010097034">
    <property type="protein sequence ID" value="MPC94031.1"/>
    <property type="molecule type" value="Genomic_DNA"/>
</dbReference>
<dbReference type="AlphaFoldDB" id="A0A5B7J839"/>
<proteinExistence type="predicted"/>
<keyword evidence="2" id="KW-1185">Reference proteome</keyword>
<gene>
    <name evidence="1" type="ORF">E2C01_089182</name>
</gene>
<accession>A0A5B7J839</accession>